<gene>
    <name evidence="1" type="ORF">FOD75_03155</name>
</gene>
<dbReference type="Proteomes" id="UP000316394">
    <property type="component" value="Chromosome"/>
</dbReference>
<dbReference type="EMBL" id="CP041676">
    <property type="protein sequence ID" value="QDR72157.1"/>
    <property type="molecule type" value="Genomic_DNA"/>
</dbReference>
<dbReference type="RefSeq" id="WP_144226703.1">
    <property type="nucleotide sequence ID" value="NZ_CP041676.1"/>
</dbReference>
<protein>
    <submittedName>
        <fullName evidence="1">Uncharacterized protein</fullName>
    </submittedName>
</protein>
<reference evidence="1 2" key="1">
    <citation type="submission" date="2019-07" db="EMBL/GenBank/DDBJ databases">
        <title>Gastrointestinal microbiota of Peromyscus leucopus, the white-footed mouse.</title>
        <authorList>
            <person name="Milovic A."/>
            <person name="Bassam K."/>
            <person name="Barbour A.G."/>
        </authorList>
    </citation>
    <scope>NUCLEOTIDE SEQUENCE [LARGE SCALE GENOMIC DNA]</scope>
    <source>
        <strain evidence="1 2">LL7</strain>
    </source>
</reference>
<proteinExistence type="predicted"/>
<accession>A0A517D4J4</accession>
<name>A0A517D4J4_LIMRT</name>
<organism evidence="1 2">
    <name type="scientific">Limosilactobacillus reuteri</name>
    <name type="common">Lactobacillus reuteri</name>
    <dbReference type="NCBI Taxonomy" id="1598"/>
    <lineage>
        <taxon>Bacteria</taxon>
        <taxon>Bacillati</taxon>
        <taxon>Bacillota</taxon>
        <taxon>Bacilli</taxon>
        <taxon>Lactobacillales</taxon>
        <taxon>Lactobacillaceae</taxon>
        <taxon>Limosilactobacillus</taxon>
    </lineage>
</organism>
<evidence type="ECO:0000313" key="2">
    <source>
        <dbReference type="Proteomes" id="UP000316394"/>
    </source>
</evidence>
<sequence length="158" mass="18771">MDSTEKVKEAYKYYLDLLDGVVGVYYYPKHYYTAYKPYHYFDGERNAKKLLAAIFARSNPTVLNNKRFLIKVSDLQETKSSYGEFNIIDDAETWIYKSFPYRSCKRINCLKLLDAICRCEDDGKGSRLYLIKQNDSFKLKLSYYYRLKKKCRKAGEMK</sequence>
<evidence type="ECO:0000313" key="1">
    <source>
        <dbReference type="EMBL" id="QDR72157.1"/>
    </source>
</evidence>
<dbReference type="AlphaFoldDB" id="A0A517D4J4"/>